<evidence type="ECO:0000256" key="6">
    <source>
        <dbReference type="ARBA" id="ARBA00022759"/>
    </source>
</evidence>
<keyword evidence="3 10" id="KW-0819">tRNA processing</keyword>
<dbReference type="GO" id="GO:0042802">
    <property type="term" value="F:identical protein binding"/>
    <property type="evidence" value="ECO:0007669"/>
    <property type="project" value="UniProtKB-ARBA"/>
</dbReference>
<dbReference type="GO" id="GO:0008270">
    <property type="term" value="F:zinc ion binding"/>
    <property type="evidence" value="ECO:0007669"/>
    <property type="project" value="UniProtKB-UniRule"/>
</dbReference>
<dbReference type="EC" id="3.1.26.11" evidence="2 10"/>
<keyword evidence="8 10" id="KW-0862">Zinc</keyword>
<comment type="subunit">
    <text evidence="1 10">Homodimer.</text>
</comment>
<feature type="binding site" evidence="10">
    <location>
        <position position="141"/>
    </location>
    <ligand>
        <name>Zn(2+)</name>
        <dbReference type="ChEBI" id="CHEBI:29105"/>
        <label>1</label>
        <note>catalytic</note>
    </ligand>
</feature>
<evidence type="ECO:0000313" key="12">
    <source>
        <dbReference type="Proteomes" id="UP000233482"/>
    </source>
</evidence>
<dbReference type="SUPFAM" id="SSF56281">
    <property type="entry name" value="Metallo-hydrolase/oxidoreductase"/>
    <property type="match status" value="1"/>
</dbReference>
<keyword evidence="4 10" id="KW-0540">Nuclease</keyword>
<organism evidence="11 12">
    <name type="scientific">Macrococcoides caseolyticum</name>
    <dbReference type="NCBI Taxonomy" id="69966"/>
    <lineage>
        <taxon>Bacteria</taxon>
        <taxon>Bacillati</taxon>
        <taxon>Bacillota</taxon>
        <taxon>Bacilli</taxon>
        <taxon>Bacillales</taxon>
        <taxon>Staphylococcaceae</taxon>
        <taxon>Macrococcoides</taxon>
    </lineage>
</organism>
<comment type="function">
    <text evidence="9 10">Zinc phosphodiesterase, which displays some tRNA 3'-processing endonuclease activity. Probably involved in tRNA maturation, by removing a 3'-trailer from precursor tRNA.</text>
</comment>
<comment type="similarity">
    <text evidence="10">Belongs to the RNase Z family.</text>
</comment>
<comment type="caution">
    <text evidence="11">The sequence shown here is derived from an EMBL/GenBank/DDBJ whole genome shotgun (WGS) entry which is preliminary data.</text>
</comment>
<feature type="binding site" evidence="10">
    <location>
        <position position="211"/>
    </location>
    <ligand>
        <name>Zn(2+)</name>
        <dbReference type="ChEBI" id="CHEBI:29105"/>
        <label>2</label>
        <note>catalytic</note>
    </ligand>
</feature>
<feature type="active site" description="Proton acceptor" evidence="10">
    <location>
        <position position="67"/>
    </location>
</feature>
<feature type="binding site" evidence="10">
    <location>
        <position position="68"/>
    </location>
    <ligand>
        <name>Zn(2+)</name>
        <dbReference type="ChEBI" id="CHEBI:29105"/>
        <label>2</label>
        <note>catalytic</note>
    </ligand>
</feature>
<dbReference type="Pfam" id="PF23023">
    <property type="entry name" value="Anti-Pycsar_Apyc1"/>
    <property type="match status" value="1"/>
</dbReference>
<dbReference type="CDD" id="cd07717">
    <property type="entry name" value="RNaseZ_ZiPD-like_MBL-fold"/>
    <property type="match status" value="1"/>
</dbReference>
<name>A0A855H4S8_9STAP</name>
<dbReference type="InterPro" id="IPR013471">
    <property type="entry name" value="RNase_Z/BN"/>
</dbReference>
<sequence length="306" mass="34276">MKIICLGTSAGLPTKERNTQTTILSLNPLYNEYWMFDCGEAAQHQILHTSIKLGRLTHIFISHLHGDHIFGLPGVLTSRSFQGGQDKKLTLYGPTGLKQFVDTVLTISCSHLNYPLEIIEIDHGDEFVINDIEITVGALKHGIPSFGYRIVMPDTAGNLIKEKLIAEGIAPGPVYKEFKLHEQVTLNGKIYNTKDFKTAGKKGKKLVFFGDTMPCENEVSLAENADVVVHECTYLDGDVELSHKYYHSHIDDVLSLVSSGSVKKLIINHVSNRYTTKDINRLLAEINTKTECEVFIADDFYEYDIE</sequence>
<evidence type="ECO:0000256" key="5">
    <source>
        <dbReference type="ARBA" id="ARBA00022723"/>
    </source>
</evidence>
<keyword evidence="6 10" id="KW-0255">Endonuclease</keyword>
<dbReference type="EMBL" id="PIXC01000002">
    <property type="protein sequence ID" value="PKE27207.1"/>
    <property type="molecule type" value="Genomic_DNA"/>
</dbReference>
<dbReference type="NCBIfam" id="TIGR02651">
    <property type="entry name" value="RNase_Z"/>
    <property type="match status" value="1"/>
</dbReference>
<evidence type="ECO:0000256" key="9">
    <source>
        <dbReference type="ARBA" id="ARBA00057812"/>
    </source>
</evidence>
<accession>A0A855H4S8</accession>
<dbReference type="FunFam" id="3.60.15.10:FF:000002">
    <property type="entry name" value="Ribonuclease Z"/>
    <property type="match status" value="1"/>
</dbReference>
<evidence type="ECO:0000256" key="8">
    <source>
        <dbReference type="ARBA" id="ARBA00022833"/>
    </source>
</evidence>
<evidence type="ECO:0000256" key="2">
    <source>
        <dbReference type="ARBA" id="ARBA00012477"/>
    </source>
</evidence>
<dbReference type="PANTHER" id="PTHR46018:SF2">
    <property type="entry name" value="ZINC PHOSPHODIESTERASE ELAC PROTEIN 1"/>
    <property type="match status" value="1"/>
</dbReference>
<dbReference type="RefSeq" id="WP_101038373.1">
    <property type="nucleotide sequence ID" value="NZ_CABFNV010000003.1"/>
</dbReference>
<feature type="binding site" evidence="10">
    <location>
        <position position="269"/>
    </location>
    <ligand>
        <name>Zn(2+)</name>
        <dbReference type="ChEBI" id="CHEBI:29105"/>
        <label>2</label>
        <note>catalytic</note>
    </ligand>
</feature>
<proteinExistence type="inferred from homology"/>
<feature type="binding site" evidence="10">
    <location>
        <position position="65"/>
    </location>
    <ligand>
        <name>Zn(2+)</name>
        <dbReference type="ChEBI" id="CHEBI:29105"/>
        <label>1</label>
        <note>catalytic</note>
    </ligand>
</feature>
<evidence type="ECO:0000256" key="10">
    <source>
        <dbReference type="HAMAP-Rule" id="MF_01818"/>
    </source>
</evidence>
<dbReference type="AlphaFoldDB" id="A0A855H4S8"/>
<feature type="binding site" evidence="10">
    <location>
        <position position="63"/>
    </location>
    <ligand>
        <name>Zn(2+)</name>
        <dbReference type="ChEBI" id="CHEBI:29105"/>
        <label>1</label>
        <note>catalytic</note>
    </ligand>
</feature>
<dbReference type="Proteomes" id="UP000233482">
    <property type="component" value="Unassembled WGS sequence"/>
</dbReference>
<gene>
    <name evidence="10 11" type="primary">rnz</name>
    <name evidence="11" type="ORF">CW686_01810</name>
</gene>
<evidence type="ECO:0000256" key="1">
    <source>
        <dbReference type="ARBA" id="ARBA00011738"/>
    </source>
</evidence>
<reference evidence="11 12" key="1">
    <citation type="submission" date="2017-12" db="EMBL/GenBank/DDBJ databases">
        <title>Genomics of Macrococcus caseolyticus.</title>
        <authorList>
            <person name="MacFadyen A.C."/>
            <person name="Paterson G.K."/>
        </authorList>
    </citation>
    <scope>NUCLEOTIDE SEQUENCE [LARGE SCALE GENOMIC DNA]</scope>
    <source>
        <strain evidence="11 12">5788_EF188</strain>
    </source>
</reference>
<dbReference type="InterPro" id="IPR036866">
    <property type="entry name" value="RibonucZ/Hydroxyglut_hydro"/>
</dbReference>
<evidence type="ECO:0000313" key="11">
    <source>
        <dbReference type="EMBL" id="PKE27207.1"/>
    </source>
</evidence>
<comment type="cofactor">
    <cofactor evidence="10">
        <name>Zn(2+)</name>
        <dbReference type="ChEBI" id="CHEBI:29105"/>
    </cofactor>
    <text evidence="10">Binds 2 Zn(2+) ions.</text>
</comment>
<keyword evidence="5 10" id="KW-0479">Metal-binding</keyword>
<dbReference type="GO" id="GO:0042781">
    <property type="term" value="F:3'-tRNA processing endoribonuclease activity"/>
    <property type="evidence" value="ECO:0007669"/>
    <property type="project" value="UniProtKB-UniRule"/>
</dbReference>
<comment type="catalytic activity">
    <reaction evidence="10">
        <text>Endonucleolytic cleavage of RNA, removing extra 3' nucleotides from tRNA precursor, generating 3' termini of tRNAs. A 3'-hydroxy group is left at the tRNA terminus and a 5'-phosphoryl group is left at the trailer molecule.</text>
        <dbReference type="EC" id="3.1.26.11"/>
    </reaction>
</comment>
<feature type="binding site" evidence="10">
    <location>
        <position position="67"/>
    </location>
    <ligand>
        <name>Zn(2+)</name>
        <dbReference type="ChEBI" id="CHEBI:29105"/>
        <label>2</label>
        <note>catalytic</note>
    </ligand>
</feature>
<dbReference type="NCBIfam" id="NF000801">
    <property type="entry name" value="PRK00055.1-3"/>
    <property type="match status" value="1"/>
</dbReference>
<keyword evidence="7 10" id="KW-0378">Hydrolase</keyword>
<dbReference type="PANTHER" id="PTHR46018">
    <property type="entry name" value="ZINC PHOSPHODIESTERASE ELAC PROTEIN 1"/>
    <property type="match status" value="1"/>
</dbReference>
<evidence type="ECO:0000256" key="4">
    <source>
        <dbReference type="ARBA" id="ARBA00022722"/>
    </source>
</evidence>
<evidence type="ECO:0000256" key="3">
    <source>
        <dbReference type="ARBA" id="ARBA00022694"/>
    </source>
</evidence>
<dbReference type="Gene3D" id="3.60.15.10">
    <property type="entry name" value="Ribonuclease Z/Hydroxyacylglutathione hydrolase-like"/>
    <property type="match status" value="1"/>
</dbReference>
<protein>
    <recommendedName>
        <fullName evidence="2 10">Ribonuclease Z</fullName>
        <shortName evidence="10">RNase Z</shortName>
        <ecNumber evidence="2 10">3.1.26.11</ecNumber>
    </recommendedName>
    <alternativeName>
        <fullName evidence="10">tRNA 3 endonuclease</fullName>
    </alternativeName>
    <alternativeName>
        <fullName evidence="10">tRNase Z</fullName>
    </alternativeName>
</protein>
<dbReference type="HAMAP" id="MF_01818">
    <property type="entry name" value="RNase_Z_BN"/>
    <property type="match status" value="1"/>
</dbReference>
<feature type="binding site" evidence="10">
    <location>
        <position position="211"/>
    </location>
    <ligand>
        <name>Zn(2+)</name>
        <dbReference type="ChEBI" id="CHEBI:29105"/>
        <label>1</label>
        <note>catalytic</note>
    </ligand>
</feature>
<evidence type="ECO:0000256" key="7">
    <source>
        <dbReference type="ARBA" id="ARBA00022801"/>
    </source>
</evidence>